<dbReference type="AlphaFoldDB" id="A0A5N5TJH8"/>
<dbReference type="OrthoDB" id="8882621at2759"/>
<accession>A0A5N5TJH8</accession>
<organism evidence="1 2">
    <name type="scientific">Armadillidium nasatum</name>
    <dbReference type="NCBI Taxonomy" id="96803"/>
    <lineage>
        <taxon>Eukaryota</taxon>
        <taxon>Metazoa</taxon>
        <taxon>Ecdysozoa</taxon>
        <taxon>Arthropoda</taxon>
        <taxon>Crustacea</taxon>
        <taxon>Multicrustacea</taxon>
        <taxon>Malacostraca</taxon>
        <taxon>Eumalacostraca</taxon>
        <taxon>Peracarida</taxon>
        <taxon>Isopoda</taxon>
        <taxon>Oniscidea</taxon>
        <taxon>Crinocheta</taxon>
        <taxon>Armadillidiidae</taxon>
        <taxon>Armadillidium</taxon>
    </lineage>
</organism>
<proteinExistence type="predicted"/>
<protein>
    <submittedName>
        <fullName evidence="1">Uncharacterized protein</fullName>
    </submittedName>
</protein>
<evidence type="ECO:0000313" key="1">
    <source>
        <dbReference type="EMBL" id="KAB7506190.1"/>
    </source>
</evidence>
<gene>
    <name evidence="1" type="ORF">Anas_07084</name>
</gene>
<dbReference type="EMBL" id="SEYY01000949">
    <property type="protein sequence ID" value="KAB7506190.1"/>
    <property type="molecule type" value="Genomic_DNA"/>
</dbReference>
<name>A0A5N5TJH8_9CRUS</name>
<evidence type="ECO:0000313" key="2">
    <source>
        <dbReference type="Proteomes" id="UP000326759"/>
    </source>
</evidence>
<sequence>MCADYFVDSREKYFLRRKYFIFGCLPHIEAEERRNLVDSLWRLRRSSSLASESLSGLGATSEGNDNRMAEGYQGIPDSGLANEYMRLQDDFVKWQQQLLQNQQLLHNRVAPIAANPPVLNSTGIIMPIENAY</sequence>
<comment type="caution">
    <text evidence="1">The sequence shown here is derived from an EMBL/GenBank/DDBJ whole genome shotgun (WGS) entry which is preliminary data.</text>
</comment>
<reference evidence="1 2" key="1">
    <citation type="journal article" date="2019" name="PLoS Biol.">
        <title>Sex chromosomes control vertical transmission of feminizing Wolbachia symbionts in an isopod.</title>
        <authorList>
            <person name="Becking T."/>
            <person name="Chebbi M.A."/>
            <person name="Giraud I."/>
            <person name="Moumen B."/>
            <person name="Laverre T."/>
            <person name="Caubet Y."/>
            <person name="Peccoud J."/>
            <person name="Gilbert C."/>
            <person name="Cordaux R."/>
        </authorList>
    </citation>
    <scope>NUCLEOTIDE SEQUENCE [LARGE SCALE GENOMIC DNA]</scope>
    <source>
        <strain evidence="1">ANa2</strain>
        <tissue evidence="1">Whole body excluding digestive tract and cuticle</tissue>
    </source>
</reference>
<keyword evidence="2" id="KW-1185">Reference proteome</keyword>
<dbReference type="Proteomes" id="UP000326759">
    <property type="component" value="Unassembled WGS sequence"/>
</dbReference>